<keyword evidence="2" id="KW-1185">Reference proteome</keyword>
<evidence type="ECO:0000313" key="2">
    <source>
        <dbReference type="Proteomes" id="UP000248926"/>
    </source>
</evidence>
<dbReference type="AlphaFoldDB" id="A0A023NSR5"/>
<dbReference type="Proteomes" id="UP000248926">
    <property type="component" value="Unassembled WGS sequence"/>
</dbReference>
<sequence>MPTIRIRLTGSRDDADTLLTTLHGIDGIEHVEELEEPSMYPRDDSSSSDLVDDNGSELFLIEVQAADGLHADAVRAVTEVEVSRLGAVVEFVDEF</sequence>
<dbReference type="KEGG" id="dji:CH75_12550"/>
<dbReference type="OrthoDB" id="6044454at2"/>
<name>A0A023NSR5_9GAMM</name>
<proteinExistence type="predicted"/>
<evidence type="ECO:0000313" key="1">
    <source>
        <dbReference type="EMBL" id="RAO77667.1"/>
    </source>
</evidence>
<dbReference type="EMBL" id="NFZS01000001">
    <property type="protein sequence ID" value="RAO77667.1"/>
    <property type="molecule type" value="Genomic_DNA"/>
</dbReference>
<gene>
    <name evidence="1" type="ORF">CA260_07330</name>
</gene>
<dbReference type="HOGENOM" id="CLU_2345327_0_0_6"/>
<comment type="caution">
    <text evidence="1">The sequence shown here is derived from an EMBL/GenBank/DDBJ whole genome shotgun (WGS) entry which is preliminary data.</text>
</comment>
<organism evidence="1 2">
    <name type="scientific">Dyella jiangningensis</name>
    <dbReference type="NCBI Taxonomy" id="1379159"/>
    <lineage>
        <taxon>Bacteria</taxon>
        <taxon>Pseudomonadati</taxon>
        <taxon>Pseudomonadota</taxon>
        <taxon>Gammaproteobacteria</taxon>
        <taxon>Lysobacterales</taxon>
        <taxon>Rhodanobacteraceae</taxon>
        <taxon>Dyella</taxon>
    </lineage>
</organism>
<protein>
    <submittedName>
        <fullName evidence="1">Uncharacterized protein</fullName>
    </submittedName>
</protein>
<reference evidence="1 2" key="1">
    <citation type="journal article" date="2018" name="Genet. Mol. Biol.">
        <title>The genome sequence of Dyella jiangningensis FCAV SCS01 from a lignocellulose-decomposing microbial consortium metagenome reveals potential for biotechnological applications.</title>
        <authorList>
            <person name="Desiderato J.G."/>
            <person name="Alvarenga D.O."/>
            <person name="Constancio M.T.L."/>
            <person name="Alves L.M.C."/>
            <person name="Varani A.M."/>
        </authorList>
    </citation>
    <scope>NUCLEOTIDE SEQUENCE [LARGE SCALE GENOMIC DNA]</scope>
    <source>
        <strain evidence="1 2">FCAV SCS01</strain>
    </source>
</reference>
<dbReference type="RefSeq" id="WP_038619637.1">
    <property type="nucleotide sequence ID" value="NZ_JARPOG010000001.1"/>
</dbReference>
<accession>A0A023NSR5</accession>